<keyword evidence="1" id="KW-0596">Phosphopantetheine</keyword>
<dbReference type="InterPro" id="IPR042104">
    <property type="entry name" value="PKS_dehydratase_sf"/>
</dbReference>
<dbReference type="GO" id="GO:0006633">
    <property type="term" value="P:fatty acid biosynthetic process"/>
    <property type="evidence" value="ECO:0007669"/>
    <property type="project" value="TreeGrafter"/>
</dbReference>
<dbReference type="SMART" id="SM00823">
    <property type="entry name" value="PKS_PP"/>
    <property type="match status" value="1"/>
</dbReference>
<dbReference type="Pfam" id="PF08240">
    <property type="entry name" value="ADH_N"/>
    <property type="match status" value="1"/>
</dbReference>
<dbReference type="Pfam" id="PF21089">
    <property type="entry name" value="PKS_DH_N"/>
    <property type="match status" value="1"/>
</dbReference>
<keyword evidence="3" id="KW-0808">Transferase</keyword>
<dbReference type="Gene3D" id="3.10.129.110">
    <property type="entry name" value="Polyketide synthase dehydratase"/>
    <property type="match status" value="1"/>
</dbReference>
<accession>A0A9N9L935</accession>
<dbReference type="InterPro" id="IPR014030">
    <property type="entry name" value="Ketoacyl_synth_N"/>
</dbReference>
<dbReference type="InterPro" id="IPR011032">
    <property type="entry name" value="GroES-like_sf"/>
</dbReference>
<feature type="active site" description="Proton acceptor; for dehydratase activity" evidence="5">
    <location>
        <position position="1025"/>
    </location>
</feature>
<dbReference type="CDD" id="cd05195">
    <property type="entry name" value="enoyl_red"/>
    <property type="match status" value="1"/>
</dbReference>
<proteinExistence type="predicted"/>
<dbReference type="InterPro" id="IPR050091">
    <property type="entry name" value="PKS_NRPS_Biosynth_Enz"/>
</dbReference>
<protein>
    <recommendedName>
        <fullName evidence="11">Carrier domain-containing protein</fullName>
    </recommendedName>
</protein>
<dbReference type="InterPro" id="IPR014031">
    <property type="entry name" value="Ketoacyl_synth_C"/>
</dbReference>
<dbReference type="SUPFAM" id="SSF53901">
    <property type="entry name" value="Thiolase-like"/>
    <property type="match status" value="1"/>
</dbReference>
<dbReference type="Pfam" id="PF16197">
    <property type="entry name" value="KAsynt_C_assoc"/>
    <property type="match status" value="1"/>
</dbReference>
<dbReference type="SMART" id="SM00822">
    <property type="entry name" value="PKS_KR"/>
    <property type="match status" value="1"/>
</dbReference>
<dbReference type="PANTHER" id="PTHR43775">
    <property type="entry name" value="FATTY ACID SYNTHASE"/>
    <property type="match status" value="1"/>
</dbReference>
<dbReference type="InterPro" id="IPR020806">
    <property type="entry name" value="PKS_PP-bd"/>
</dbReference>
<dbReference type="SMART" id="SM00829">
    <property type="entry name" value="PKS_ER"/>
    <property type="match status" value="1"/>
</dbReference>
<dbReference type="Gene3D" id="3.30.70.3290">
    <property type="match status" value="1"/>
</dbReference>
<comment type="caution">
    <text evidence="9">The sequence shown here is derived from an EMBL/GenBank/DDBJ whole genome shotgun (WGS) entry which is preliminary data.</text>
</comment>
<dbReference type="InterPro" id="IPR049551">
    <property type="entry name" value="PKS_DH_C"/>
</dbReference>
<dbReference type="OrthoDB" id="329835at2759"/>
<dbReference type="GO" id="GO:0044550">
    <property type="term" value="P:secondary metabolite biosynthetic process"/>
    <property type="evidence" value="ECO:0007669"/>
    <property type="project" value="UniProtKB-ARBA"/>
</dbReference>
<dbReference type="InterPro" id="IPR006162">
    <property type="entry name" value="Ppantetheine_attach_site"/>
</dbReference>
<sequence length="2409" mass="265166">MEALFSAGHGGAKRLDDLDEVLEPTTTHKNEHDSSSRNFSHNPIAIIGMACRLPGHCSNPKDFWDFMMSGGVASNEPPPNRFNLPGHFDASRKPYTMKTPGAMFIENVDPADFDAGFFNINQTDATAMDPQQRNLLEVTYECLENSGIPVEKLSGQRVGCLVGASAVDYYDMDLKDVEDRTSSPTIGSSRSLLSNRISHFLNISGPRGRMQVILTAIISLSIDTACSSALTALDMACLYLRSNQADAMIVGGVNMYLSPERNEDMGSMRAAASPTGRCHAFDSKADGYVAAEAINVVFLKRLRDAVRDGDPIRAIVRGTSANSAGRTPGISMPDPKAQASAIRDAYSNAGLSTEDLLSTGYLECHGTGTLAGDPIEVEGVANIFASTRTIDQPLAIGSVKSNVGHSEAASGLTSVIKIVLSIENHMIPGTATFLDPNPKIDFQKFRVKAFYRPMKWPKDSQRRASINSFGFGGSNAHAIIENPENLLERSLPKFKSSHVNQNNISEDFFSEYNTQSATVGKQSKPKLIVLSANDEDSLKASIKRLSSHLLHPGVEVALDDLAFTLSERRSRLFHRAYSVQKGSSTRMNPASFTTSKLSSHAIKVGFIFTGQGSQWPLMGKGLLQMFPIAKKIVQDLDIVLRNLPEPPTWSLVSKLTEENDPGILRQPEFSQPLVTALQLAYLGVLSDWGIKPVAVAGHSSGEIATAVAAGYITAEEAIKVAFFRGLAVKELVPSEKLGMLAVGVSADAIKEYIGNNDQIQVACLNSPRSVTLSGAAQALEQLLSELQADGYFARMLQVDNAYHSTYMDPVADKYSQLLQADAQKHSENGYSNQKYHEAVTMFSSVTGGRWDGATDSSYWIRNLKSQVKFHDAVKTMIDGKNGANFLIEIGPSNALAGPLAQICESASHLTLSPICTSVATRGPETLMALYGVAGKLFAAGGSVDLYRVNELQEASPPPSILVDLPNYPWNHSKKYWHESLASKDWRFRPFIKHDLLGSKIPGTSWQSPVWKNKLMLSSNTWLKDHKLGNKTVFPGTGYVCMAIEAMYQAAYMTTWKGDIPQSYIYRLRDIKFHKALVLDDSDTVPLIMLALTAPVGSNPSWFHFKISTEILGTWSDHATGFIRIDTEFWHKGAQPSALVPFQYPLSKGKWYKKMKEYGFNFGPSFQKITEMETTIGERAGRSKVSLQAPASKWTQSFYPLHPACMDGCFQSVTAIWDEDNENIDTLIPLQIDNLFVPFRSQQPEEGISVARSDFIGVGRREVMKNHAFSCEVYDPNDGNLLFEMKGIRYATLGSPDNSFLSHSYCQLTWDADITFLDEVNLKRITDQAAAKTTVDDPNPTLLVAHRLIDLVAHKNPRLNVVEINLDPNDSSSLWFDCKAPVNPVRSAFSQYTLTSSSANAIVEATQRYSGAQQTDYVVVDFSQGQVSLNSKFDLAIVKMPLAPRETLGRSLEIIQFWLREAGIALLIDPECNIQSLDSFTSPLGLKTLWKSNSIALTLKEDSHQTLPSQDLHIIHLKNETTKDIQNRLESSSWNIIQVSDPDAIATGSKVLVLYELQTSAMNSLNQQQWAILKCLVEKQCRVLWVTAGAHISVTHPEMALVNGFFRTLRNEAPFLTLLNLDVEHTSGEATMNAIEKCLGLLDQAKDKRILDSEFTERAGIIYTSRILPNLSLNKFNKDALEKPPEMMPFHSAQSTIKLRAERVGNLDSLEYSELFAEPPPLPADWVEIDVIASGVNFKDVASTIGLVPENEYLLGGEGSGIITRIGTDVKTFKQGQRVAFFKRGSFGNRVQASVKVVHAIPDSMGFDEAATIPCVFATSIHTLFHLAYIKKGDRVLIHSATGGVGLSAIQICHYVGAEVYATVGTQEKRDFLVSNCKISNDRIFSSRNTAFSQEIMKHTEGKGVNIILNSLTGDMLDESWRIIADGGIMVEIGKRDILDRNMLSMEPFNRNASFRALDLSHDNISDETLCDLLSETFDLIEKGHVKPITPIQIFTFDKVPDALRMIRSGKHIGKLVISRAQQPKFEVPVRRASRKIKLRRDVSYLIVGGLRGLCSSLAIYLAKNGAKHITVLSRSGGDDDISQQVMSNIRASGCEVNVVRGDVTCIDDVRKAFRASSVPVGGIIQGAMVLRDRPFDSMTLDEYHAAISCKVQGTWNLHNISLEMDLSLDFFTMLSSISGVYGSKGQANYAAANAFLDAFASYRQGLGLPACSIDLGVVADIGYMAERDDLRNRYDESIWNVLNEKVLRRTFELSIHQQEKIPIDAPSAAQMITGLHVPQPVDSLLSSDPRFAALFSQSRRAGSQEQGHAGPKDLESILVMIRSNAGARAILDTTTEVVNRYLMRILRVSEPLDFGRPLSAYGIDSLAAVEVRNFLKVELSVELTTLEIINASTLVFICERIIEEVAKIK</sequence>
<dbReference type="SMART" id="SM00827">
    <property type="entry name" value="PKS_AT"/>
    <property type="match status" value="1"/>
</dbReference>
<feature type="region of interest" description="C-terminal hotdog fold" evidence="5">
    <location>
        <begin position="1142"/>
        <end position="1298"/>
    </location>
</feature>
<evidence type="ECO:0000313" key="9">
    <source>
        <dbReference type="EMBL" id="CAG8961344.1"/>
    </source>
</evidence>
<dbReference type="InterPro" id="IPR020843">
    <property type="entry name" value="ER"/>
</dbReference>
<dbReference type="GO" id="GO:0031177">
    <property type="term" value="F:phosphopantetheine binding"/>
    <property type="evidence" value="ECO:0007669"/>
    <property type="project" value="InterPro"/>
</dbReference>
<feature type="region of interest" description="N-terminal hotdog fold" evidence="5">
    <location>
        <begin position="993"/>
        <end position="1129"/>
    </location>
</feature>
<dbReference type="CDD" id="cd00833">
    <property type="entry name" value="PKS"/>
    <property type="match status" value="1"/>
</dbReference>
<dbReference type="InterPro" id="IPR036736">
    <property type="entry name" value="ACP-like_sf"/>
</dbReference>
<dbReference type="PROSITE" id="PS52019">
    <property type="entry name" value="PKS_MFAS_DH"/>
    <property type="match status" value="1"/>
</dbReference>
<dbReference type="InterPro" id="IPR009081">
    <property type="entry name" value="PP-bd_ACP"/>
</dbReference>
<dbReference type="InterPro" id="IPR013154">
    <property type="entry name" value="ADH-like_N"/>
</dbReference>
<dbReference type="SMART" id="SM00826">
    <property type="entry name" value="PKS_DH"/>
    <property type="match status" value="1"/>
</dbReference>
<dbReference type="Gene3D" id="3.40.366.10">
    <property type="entry name" value="Malonyl-Coenzyme A Acyl Carrier Protein, domain 2"/>
    <property type="match status" value="1"/>
</dbReference>
<feature type="domain" description="Carrier" evidence="6">
    <location>
        <begin position="2328"/>
        <end position="2405"/>
    </location>
</feature>
<dbReference type="EMBL" id="CAJVRL010000107">
    <property type="protein sequence ID" value="CAG8961344.1"/>
    <property type="molecule type" value="Genomic_DNA"/>
</dbReference>
<dbReference type="PANTHER" id="PTHR43775:SF18">
    <property type="entry name" value="ENZYME, PUTATIVE (JCVI)-RELATED"/>
    <property type="match status" value="1"/>
</dbReference>
<evidence type="ECO:0000256" key="4">
    <source>
        <dbReference type="ARBA" id="ARBA00023268"/>
    </source>
</evidence>
<evidence type="ECO:0000259" key="7">
    <source>
        <dbReference type="PROSITE" id="PS52004"/>
    </source>
</evidence>
<evidence type="ECO:0000256" key="1">
    <source>
        <dbReference type="ARBA" id="ARBA00022450"/>
    </source>
</evidence>
<dbReference type="GO" id="GO:0016491">
    <property type="term" value="F:oxidoreductase activity"/>
    <property type="evidence" value="ECO:0007669"/>
    <property type="project" value="InterPro"/>
</dbReference>
<dbReference type="FunFam" id="3.40.50.720:FF:000209">
    <property type="entry name" value="Polyketide synthase Pks12"/>
    <property type="match status" value="1"/>
</dbReference>
<dbReference type="Pfam" id="PF02801">
    <property type="entry name" value="Ketoacyl-synt_C"/>
    <property type="match status" value="1"/>
</dbReference>
<evidence type="ECO:0000256" key="3">
    <source>
        <dbReference type="ARBA" id="ARBA00022679"/>
    </source>
</evidence>
<feature type="domain" description="Ketosynthase family 3 (KS3)" evidence="7">
    <location>
        <begin position="41"/>
        <end position="482"/>
    </location>
</feature>
<dbReference type="Pfam" id="PF13602">
    <property type="entry name" value="ADH_zinc_N_2"/>
    <property type="match status" value="1"/>
</dbReference>
<organism evidence="9 10">
    <name type="scientific">Hymenoscyphus fraxineus</name>
    <dbReference type="NCBI Taxonomy" id="746836"/>
    <lineage>
        <taxon>Eukaryota</taxon>
        <taxon>Fungi</taxon>
        <taxon>Dikarya</taxon>
        <taxon>Ascomycota</taxon>
        <taxon>Pezizomycotina</taxon>
        <taxon>Leotiomycetes</taxon>
        <taxon>Helotiales</taxon>
        <taxon>Helotiaceae</taxon>
        <taxon>Hymenoscyphus</taxon>
    </lineage>
</organism>
<dbReference type="InterPro" id="IPR049552">
    <property type="entry name" value="PKS_DH_N"/>
</dbReference>
<dbReference type="SUPFAM" id="SSF52151">
    <property type="entry name" value="FabD/lysophospholipase-like"/>
    <property type="match status" value="1"/>
</dbReference>
<evidence type="ECO:0008006" key="11">
    <source>
        <dbReference type="Google" id="ProtNLM"/>
    </source>
</evidence>
<dbReference type="Pfam" id="PF08659">
    <property type="entry name" value="KR"/>
    <property type="match status" value="1"/>
</dbReference>
<dbReference type="SUPFAM" id="SSF55048">
    <property type="entry name" value="Probable ACP-binding domain of malonyl-CoA ACP transacylase"/>
    <property type="match status" value="1"/>
</dbReference>
<evidence type="ECO:0000256" key="5">
    <source>
        <dbReference type="PROSITE-ProRule" id="PRU01363"/>
    </source>
</evidence>
<dbReference type="InterPro" id="IPR036291">
    <property type="entry name" value="NAD(P)-bd_dom_sf"/>
</dbReference>
<dbReference type="Proteomes" id="UP000696280">
    <property type="component" value="Unassembled WGS sequence"/>
</dbReference>
<feature type="active site" description="Proton donor; for dehydratase activity" evidence="5">
    <location>
        <position position="1206"/>
    </location>
</feature>
<dbReference type="InterPro" id="IPR049900">
    <property type="entry name" value="PKS_mFAS_DH"/>
</dbReference>
<dbReference type="Pfam" id="PF00698">
    <property type="entry name" value="Acyl_transf_1"/>
    <property type="match status" value="1"/>
</dbReference>
<dbReference type="InterPro" id="IPR016035">
    <property type="entry name" value="Acyl_Trfase/lysoPLipase"/>
</dbReference>
<keyword evidence="10" id="KW-1185">Reference proteome</keyword>
<dbReference type="PROSITE" id="PS52004">
    <property type="entry name" value="KS3_2"/>
    <property type="match status" value="1"/>
</dbReference>
<dbReference type="Gene3D" id="3.40.47.10">
    <property type="match status" value="1"/>
</dbReference>
<dbReference type="InterPro" id="IPR057326">
    <property type="entry name" value="KR_dom"/>
</dbReference>
<evidence type="ECO:0000259" key="6">
    <source>
        <dbReference type="PROSITE" id="PS50075"/>
    </source>
</evidence>
<dbReference type="InterPro" id="IPR032821">
    <property type="entry name" value="PKS_assoc"/>
</dbReference>
<evidence type="ECO:0000313" key="10">
    <source>
        <dbReference type="Proteomes" id="UP000696280"/>
    </source>
</evidence>
<dbReference type="Pfam" id="PF14765">
    <property type="entry name" value="PS-DH"/>
    <property type="match status" value="1"/>
</dbReference>
<keyword evidence="2" id="KW-0597">Phosphoprotein</keyword>
<dbReference type="InterPro" id="IPR020807">
    <property type="entry name" value="PKS_DH"/>
</dbReference>
<dbReference type="GO" id="GO:0004312">
    <property type="term" value="F:fatty acid synthase activity"/>
    <property type="evidence" value="ECO:0007669"/>
    <property type="project" value="TreeGrafter"/>
</dbReference>
<reference evidence="9" key="1">
    <citation type="submission" date="2021-07" db="EMBL/GenBank/DDBJ databases">
        <authorList>
            <person name="Durling M."/>
        </authorList>
    </citation>
    <scope>NUCLEOTIDE SEQUENCE</scope>
</reference>
<keyword evidence="4" id="KW-0511">Multifunctional enzyme</keyword>
<dbReference type="SMART" id="SM00825">
    <property type="entry name" value="PKS_KS"/>
    <property type="match status" value="1"/>
</dbReference>
<dbReference type="InterPro" id="IPR014043">
    <property type="entry name" value="Acyl_transferase_dom"/>
</dbReference>
<dbReference type="GO" id="GO:1901336">
    <property type="term" value="P:lactone biosynthetic process"/>
    <property type="evidence" value="ECO:0007669"/>
    <property type="project" value="UniProtKB-ARBA"/>
</dbReference>
<evidence type="ECO:0000259" key="8">
    <source>
        <dbReference type="PROSITE" id="PS52019"/>
    </source>
</evidence>
<dbReference type="InterPro" id="IPR016039">
    <property type="entry name" value="Thiolase-like"/>
</dbReference>
<evidence type="ECO:0000256" key="2">
    <source>
        <dbReference type="ARBA" id="ARBA00022553"/>
    </source>
</evidence>
<feature type="domain" description="PKS/mFAS DH" evidence="8">
    <location>
        <begin position="993"/>
        <end position="1298"/>
    </location>
</feature>
<dbReference type="Gene3D" id="1.10.1200.10">
    <property type="entry name" value="ACP-like"/>
    <property type="match status" value="1"/>
</dbReference>
<name>A0A9N9L935_9HELO</name>
<dbReference type="SUPFAM" id="SSF47336">
    <property type="entry name" value="ACP-like"/>
    <property type="match status" value="1"/>
</dbReference>
<dbReference type="PROSITE" id="PS00012">
    <property type="entry name" value="PHOSPHOPANTETHEINE"/>
    <property type="match status" value="1"/>
</dbReference>
<dbReference type="Gene3D" id="3.40.50.720">
    <property type="entry name" value="NAD(P)-binding Rossmann-like Domain"/>
    <property type="match status" value="1"/>
</dbReference>
<dbReference type="Pfam" id="PF00109">
    <property type="entry name" value="ketoacyl-synt"/>
    <property type="match status" value="1"/>
</dbReference>
<dbReference type="InterPro" id="IPR001227">
    <property type="entry name" value="Ac_transferase_dom_sf"/>
</dbReference>
<dbReference type="PROSITE" id="PS50075">
    <property type="entry name" value="CARRIER"/>
    <property type="match status" value="1"/>
</dbReference>
<dbReference type="InterPro" id="IPR013968">
    <property type="entry name" value="PKS_KR"/>
</dbReference>
<dbReference type="Gene3D" id="3.90.180.10">
    <property type="entry name" value="Medium-chain alcohol dehydrogenases, catalytic domain"/>
    <property type="match status" value="1"/>
</dbReference>
<dbReference type="SUPFAM" id="SSF50129">
    <property type="entry name" value="GroES-like"/>
    <property type="match status" value="1"/>
</dbReference>
<dbReference type="InterPro" id="IPR016036">
    <property type="entry name" value="Malonyl_transacylase_ACP-bd"/>
</dbReference>
<dbReference type="InterPro" id="IPR020841">
    <property type="entry name" value="PKS_Beta-ketoAc_synthase_dom"/>
</dbReference>
<dbReference type="SUPFAM" id="SSF51735">
    <property type="entry name" value="NAD(P)-binding Rossmann-fold domains"/>
    <property type="match status" value="2"/>
</dbReference>
<gene>
    <name evidence="9" type="ORF">HYFRA_00013805</name>
</gene>